<dbReference type="Pfam" id="PF14285">
    <property type="entry name" value="DUF4367"/>
    <property type="match status" value="1"/>
</dbReference>
<dbReference type="EMBL" id="DWWB01000002">
    <property type="protein sequence ID" value="HJC65155.1"/>
    <property type="molecule type" value="Genomic_DNA"/>
</dbReference>
<sequence>MKSKYLEDSAEDYGYVDQVVQKLYGCSDEQLLKELEEAKKNPPPVDFEVYPDEFNRIWEDIQAERQESQKGKRGKVRRFSWRRAAAIAVAACLMTGSACLVAWGTKTYFYRERSRGGIKGDIVFNNDLAIQEVNGEEEAYEVIEKELGIKPIRLGYMPYGMVFSDLSIAKGNAILKFDFQDNIFYVACVSNDESTSVNYKSDAQIYKKVRNKWLAEDLDIRKEITEKATIKYETQIIDRNVVYEVVGELPEEEFSKIVENLYKFEN</sequence>
<dbReference type="InterPro" id="IPR025377">
    <property type="entry name" value="DUF4367"/>
</dbReference>
<feature type="transmembrane region" description="Helical" evidence="1">
    <location>
        <begin position="84"/>
        <end position="104"/>
    </location>
</feature>
<evidence type="ECO:0000256" key="1">
    <source>
        <dbReference type="SAM" id="Phobius"/>
    </source>
</evidence>
<keyword evidence="1" id="KW-0472">Membrane</keyword>
<keyword evidence="1" id="KW-1133">Transmembrane helix</keyword>
<reference evidence="3" key="2">
    <citation type="submission" date="2021-04" db="EMBL/GenBank/DDBJ databases">
        <authorList>
            <person name="Gilroy R."/>
        </authorList>
    </citation>
    <scope>NUCLEOTIDE SEQUENCE</scope>
    <source>
        <strain evidence="3">CHK198-12963</strain>
    </source>
</reference>
<evidence type="ECO:0000313" key="3">
    <source>
        <dbReference type="EMBL" id="HJC65155.1"/>
    </source>
</evidence>
<reference evidence="3" key="1">
    <citation type="journal article" date="2021" name="PeerJ">
        <title>Extensive microbial diversity within the chicken gut microbiome revealed by metagenomics and culture.</title>
        <authorList>
            <person name="Gilroy R."/>
            <person name="Ravi A."/>
            <person name="Getino M."/>
            <person name="Pursley I."/>
            <person name="Horton D.L."/>
            <person name="Alikhan N.F."/>
            <person name="Baker D."/>
            <person name="Gharbi K."/>
            <person name="Hall N."/>
            <person name="Watson M."/>
            <person name="Adriaenssens E.M."/>
            <person name="Foster-Nyarko E."/>
            <person name="Jarju S."/>
            <person name="Secka A."/>
            <person name="Antonio M."/>
            <person name="Oren A."/>
            <person name="Chaudhuri R.R."/>
            <person name="La Ragione R."/>
            <person name="Hildebrand F."/>
            <person name="Pallen M.J."/>
        </authorList>
    </citation>
    <scope>NUCLEOTIDE SEQUENCE</scope>
    <source>
        <strain evidence="3">CHK198-12963</strain>
    </source>
</reference>
<comment type="caution">
    <text evidence="3">The sequence shown here is derived from an EMBL/GenBank/DDBJ whole genome shotgun (WGS) entry which is preliminary data.</text>
</comment>
<dbReference type="Proteomes" id="UP000823863">
    <property type="component" value="Unassembled WGS sequence"/>
</dbReference>
<feature type="domain" description="DUF4367" evidence="2">
    <location>
        <begin position="152"/>
        <end position="261"/>
    </location>
</feature>
<evidence type="ECO:0000313" key="4">
    <source>
        <dbReference type="Proteomes" id="UP000823863"/>
    </source>
</evidence>
<evidence type="ECO:0000259" key="2">
    <source>
        <dbReference type="Pfam" id="PF14285"/>
    </source>
</evidence>
<dbReference type="AlphaFoldDB" id="A0A9D2TC87"/>
<gene>
    <name evidence="3" type="ORF">H9931_00325</name>
</gene>
<proteinExistence type="predicted"/>
<keyword evidence="1" id="KW-0812">Transmembrane</keyword>
<organism evidence="3 4">
    <name type="scientific">Candidatus Enterocloster excrementigallinarum</name>
    <dbReference type="NCBI Taxonomy" id="2838558"/>
    <lineage>
        <taxon>Bacteria</taxon>
        <taxon>Bacillati</taxon>
        <taxon>Bacillota</taxon>
        <taxon>Clostridia</taxon>
        <taxon>Lachnospirales</taxon>
        <taxon>Lachnospiraceae</taxon>
        <taxon>Enterocloster</taxon>
    </lineage>
</organism>
<name>A0A9D2TC87_9FIRM</name>
<protein>
    <submittedName>
        <fullName evidence="3">DUF4367 domain-containing protein</fullName>
    </submittedName>
</protein>
<accession>A0A9D2TC87</accession>